<accession>A0A8X6LHZ1</accession>
<dbReference type="Proteomes" id="UP000887116">
    <property type="component" value="Unassembled WGS sequence"/>
</dbReference>
<dbReference type="EMBL" id="BMAO01026548">
    <property type="protein sequence ID" value="GFR10525.1"/>
    <property type="molecule type" value="Genomic_DNA"/>
</dbReference>
<feature type="domain" description="Transposase Tc1-like" evidence="1">
    <location>
        <begin position="7"/>
        <end position="54"/>
    </location>
</feature>
<comment type="caution">
    <text evidence="2">The sequence shown here is derived from an EMBL/GenBank/DDBJ whole genome shotgun (WGS) entry which is preliminary data.</text>
</comment>
<dbReference type="GO" id="GO:0006313">
    <property type="term" value="P:DNA transposition"/>
    <property type="evidence" value="ECO:0007669"/>
    <property type="project" value="InterPro"/>
</dbReference>
<reference evidence="2" key="1">
    <citation type="submission" date="2020-07" db="EMBL/GenBank/DDBJ databases">
        <title>Multicomponent nature underlies the extraordinary mechanical properties of spider dragline silk.</title>
        <authorList>
            <person name="Kono N."/>
            <person name="Nakamura H."/>
            <person name="Mori M."/>
            <person name="Yoshida Y."/>
            <person name="Ohtoshi R."/>
            <person name="Malay A.D."/>
            <person name="Moran D.A.P."/>
            <person name="Tomita M."/>
            <person name="Numata K."/>
            <person name="Arakawa K."/>
        </authorList>
    </citation>
    <scope>NUCLEOTIDE SEQUENCE</scope>
</reference>
<organism evidence="2 3">
    <name type="scientific">Trichonephila clavata</name>
    <name type="common">Joro spider</name>
    <name type="synonym">Nephila clavata</name>
    <dbReference type="NCBI Taxonomy" id="2740835"/>
    <lineage>
        <taxon>Eukaryota</taxon>
        <taxon>Metazoa</taxon>
        <taxon>Ecdysozoa</taxon>
        <taxon>Arthropoda</taxon>
        <taxon>Chelicerata</taxon>
        <taxon>Arachnida</taxon>
        <taxon>Araneae</taxon>
        <taxon>Araneomorphae</taxon>
        <taxon>Entelegynae</taxon>
        <taxon>Araneoidea</taxon>
        <taxon>Nephilidae</taxon>
        <taxon>Trichonephila</taxon>
    </lineage>
</organism>
<name>A0A8X6LHZ1_TRICU</name>
<evidence type="ECO:0000313" key="2">
    <source>
        <dbReference type="EMBL" id="GFR10525.1"/>
    </source>
</evidence>
<proteinExistence type="predicted"/>
<dbReference type="PANTHER" id="PTHR38681">
    <property type="entry name" value="RETROVIRUS-RELATED POL POLYPROTEIN FROM TRANSPOSON 412-LIKE PROTEIN-RELATED"/>
    <property type="match status" value="1"/>
</dbReference>
<evidence type="ECO:0000259" key="1">
    <source>
        <dbReference type="Pfam" id="PF01498"/>
    </source>
</evidence>
<gene>
    <name evidence="2" type="ORF">TNCT_7981</name>
</gene>
<dbReference type="AlphaFoldDB" id="A0A8X6LHZ1"/>
<dbReference type="InterPro" id="IPR002492">
    <property type="entry name" value="Transposase_Tc1-like"/>
</dbReference>
<sequence length="187" mass="20758">MNSITERRVIHQVKIDPKISAPKIAASTSNTLGRSVSAETVRRVLRREAIMIRAVSRELCACLGISKNHAVPPFIQWACGANTLTSQSRTHGSHPPCWTQVLPFVLLGLRSVFKEGIKAAATELVHSTTIRQPRDFFQDAGTSNVSEFVQHLKQTMLNLKPFPTSSHVRKTFLGTQNSQNYSCIFTT</sequence>
<dbReference type="GO" id="GO:0003677">
    <property type="term" value="F:DNA binding"/>
    <property type="evidence" value="ECO:0007669"/>
    <property type="project" value="InterPro"/>
</dbReference>
<evidence type="ECO:0000313" key="3">
    <source>
        <dbReference type="Proteomes" id="UP000887116"/>
    </source>
</evidence>
<protein>
    <recommendedName>
        <fullName evidence="1">Transposase Tc1-like domain-containing protein</fullName>
    </recommendedName>
</protein>
<dbReference type="OrthoDB" id="422540at2759"/>
<dbReference type="GO" id="GO:0015074">
    <property type="term" value="P:DNA integration"/>
    <property type="evidence" value="ECO:0007669"/>
    <property type="project" value="InterPro"/>
</dbReference>
<keyword evidence="3" id="KW-1185">Reference proteome</keyword>
<dbReference type="Pfam" id="PF01498">
    <property type="entry name" value="HTH_Tnp_Tc3_2"/>
    <property type="match status" value="1"/>
</dbReference>
<dbReference type="PANTHER" id="PTHR38681:SF1">
    <property type="entry name" value="RETROVIRUS-RELATED POL POLYPROTEIN FROM TRANSPOSON 412-LIKE PROTEIN"/>
    <property type="match status" value="1"/>
</dbReference>